<evidence type="ECO:0000313" key="2">
    <source>
        <dbReference type="EMBL" id="EWZ28028.1"/>
    </source>
</evidence>
<accession>W9JEX5</accession>
<dbReference type="Proteomes" id="UP000030766">
    <property type="component" value="Unassembled WGS sequence"/>
</dbReference>
<dbReference type="HOGENOM" id="CLU_3368576_0_0_1"/>
<dbReference type="AlphaFoldDB" id="W9JEX5"/>
<reference evidence="2" key="2">
    <citation type="submission" date="2014-02" db="EMBL/GenBank/DDBJ databases">
        <title>Annotation of the Genome Sequence of Fusarium oxysporum Fo47.</title>
        <authorList>
            <consortium name="The Broad Institute Genomics Platform"/>
            <person name="Ma L.-J."/>
            <person name="Corby-Kistler H."/>
            <person name="Broz K."/>
            <person name="Gale L.R."/>
            <person name="Jonkers W."/>
            <person name="O'Donnell K."/>
            <person name="Ploetz R."/>
            <person name="Steinberg C."/>
            <person name="Schwartz D.C."/>
            <person name="VanEtten H."/>
            <person name="Zhou S."/>
            <person name="Young S.K."/>
            <person name="Zeng Q."/>
            <person name="Gargeya S."/>
            <person name="Fitzgerald M."/>
            <person name="Abouelleil A."/>
            <person name="Alvarado L."/>
            <person name="Chapman S.B."/>
            <person name="Gainer-Dewar J."/>
            <person name="Goldberg J."/>
            <person name="Griggs A."/>
            <person name="Gujja S."/>
            <person name="Hansen M."/>
            <person name="Howarth C."/>
            <person name="Imamovic A."/>
            <person name="Ireland A."/>
            <person name="Larimer J."/>
            <person name="McCowan C."/>
            <person name="Murphy C."/>
            <person name="Pearson M."/>
            <person name="Poon T.W."/>
            <person name="Priest M."/>
            <person name="Roberts A."/>
            <person name="Saif S."/>
            <person name="Shea T."/>
            <person name="Sykes S."/>
            <person name="Wortman J."/>
            <person name="Nusbaum C."/>
            <person name="Birren B."/>
        </authorList>
    </citation>
    <scope>NUCLEOTIDE SEQUENCE</scope>
    <source>
        <strain evidence="2">Fo47</strain>
    </source>
</reference>
<organism evidence="2">
    <name type="scientific">Fusarium oxysporum Fo47</name>
    <dbReference type="NCBI Taxonomy" id="660027"/>
    <lineage>
        <taxon>Eukaryota</taxon>
        <taxon>Fungi</taxon>
        <taxon>Dikarya</taxon>
        <taxon>Ascomycota</taxon>
        <taxon>Pezizomycotina</taxon>
        <taxon>Sordariomycetes</taxon>
        <taxon>Hypocreomycetidae</taxon>
        <taxon>Hypocreales</taxon>
        <taxon>Nectriaceae</taxon>
        <taxon>Fusarium</taxon>
        <taxon>Fusarium oxysporum species complex</taxon>
    </lineage>
</organism>
<evidence type="ECO:0000256" key="1">
    <source>
        <dbReference type="SAM" id="MobiDB-lite"/>
    </source>
</evidence>
<feature type="region of interest" description="Disordered" evidence="1">
    <location>
        <begin position="15"/>
        <end position="35"/>
    </location>
</feature>
<dbReference type="VEuPathDB" id="FungiDB:FOZG_18276"/>
<feature type="compositionally biased region" description="Polar residues" evidence="1">
    <location>
        <begin position="25"/>
        <end position="35"/>
    </location>
</feature>
<dbReference type="EMBL" id="KI981475">
    <property type="protein sequence ID" value="EWZ28028.1"/>
    <property type="molecule type" value="Genomic_DNA"/>
</dbReference>
<reference evidence="2" key="1">
    <citation type="submission" date="2011-06" db="EMBL/GenBank/DDBJ databases">
        <title>The Genome Sequence of Fusarium oxysporum Fo47.</title>
        <authorList>
            <consortium name="The Broad Institute Genome Sequencing Platform"/>
            <person name="Ma L.-J."/>
            <person name="Gale L.R."/>
            <person name="Schwartz D.C."/>
            <person name="Zhou S."/>
            <person name="Corby-Kistler H."/>
            <person name="Young S.K."/>
            <person name="Zeng Q."/>
            <person name="Gargeya S."/>
            <person name="Fitzgerald M."/>
            <person name="Haas B."/>
            <person name="Abouelleil A."/>
            <person name="Alvarado L."/>
            <person name="Arachchi H.M."/>
            <person name="Berlin A."/>
            <person name="Brown A."/>
            <person name="Chapman S.B."/>
            <person name="Chen Z."/>
            <person name="Dunbar C."/>
            <person name="Freedman E."/>
            <person name="Gearin G."/>
            <person name="Gellesch M."/>
            <person name="Goldberg J."/>
            <person name="Griggs A."/>
            <person name="Gujja S."/>
            <person name="Heiman D."/>
            <person name="Howarth C."/>
            <person name="Larson L."/>
            <person name="Lui A."/>
            <person name="MacDonald P.J.P."/>
            <person name="Mehta T."/>
            <person name="Montmayeur A."/>
            <person name="Murphy C."/>
            <person name="Neiman D."/>
            <person name="Pearson M."/>
            <person name="Priest M."/>
            <person name="Roberts A."/>
            <person name="Saif S."/>
            <person name="Shea T."/>
            <person name="Shenoy N."/>
            <person name="Sisk P."/>
            <person name="Stolte C."/>
            <person name="Sykes S."/>
            <person name="Wortman J."/>
            <person name="Nusbaum C."/>
            <person name="Birren B."/>
        </authorList>
    </citation>
    <scope>NUCLEOTIDE SEQUENCE [LARGE SCALE GENOMIC DNA]</scope>
    <source>
        <strain evidence="2">Fo47</strain>
    </source>
</reference>
<protein>
    <submittedName>
        <fullName evidence="2">Uncharacterized protein</fullName>
    </submittedName>
</protein>
<proteinExistence type="predicted"/>
<sequence>MGICKVRLRLPAGTTGRYSGELYPSQRTSRGQPSI</sequence>
<name>W9JEX5_FUSOX</name>
<gene>
    <name evidence="2" type="ORF">FOZG_18276</name>
</gene>